<comment type="caution">
    <text evidence="3">The sequence shown here is derived from an EMBL/GenBank/DDBJ whole genome shotgun (WGS) entry which is preliminary data.</text>
</comment>
<reference evidence="3 4" key="1">
    <citation type="submission" date="2019-01" db="EMBL/GenBank/DDBJ databases">
        <title>Draft genome sequences of the type strain Streptomyces sioyaensis DSM 40032 and its novel strain, TM32, a thermotolerant antibiotics-producing actinobacterium.</title>
        <authorList>
            <person name="Nakaew N."/>
            <person name="Lumyong S."/>
            <person name="Sloan W.T."/>
            <person name="Sungthong R."/>
        </authorList>
    </citation>
    <scope>NUCLEOTIDE SEQUENCE [LARGE SCALE GENOMIC DNA]</scope>
    <source>
        <strain evidence="3 4">DSM 40032</strain>
    </source>
</reference>
<dbReference type="GeneID" id="95780521"/>
<proteinExistence type="predicted"/>
<evidence type="ECO:0000259" key="2">
    <source>
        <dbReference type="Pfam" id="PF12647"/>
    </source>
</evidence>
<evidence type="ECO:0000313" key="3">
    <source>
        <dbReference type="EMBL" id="RXS64616.1"/>
    </source>
</evidence>
<feature type="region of interest" description="Disordered" evidence="1">
    <location>
        <begin position="1"/>
        <end position="36"/>
    </location>
</feature>
<dbReference type="AlphaFoldDB" id="A0A4Q1QSE6"/>
<evidence type="ECO:0000313" key="4">
    <source>
        <dbReference type="Proteomes" id="UP000289482"/>
    </source>
</evidence>
<name>A0A4Q1QSE6_9ACTN</name>
<protein>
    <submittedName>
        <fullName evidence="3">RNHCP domain-containing protein</fullName>
    </submittedName>
</protein>
<feature type="domain" description="RNHCP" evidence="2">
    <location>
        <begin position="65"/>
        <end position="147"/>
    </location>
</feature>
<dbReference type="Pfam" id="PF12647">
    <property type="entry name" value="RNHCP"/>
    <property type="match status" value="1"/>
</dbReference>
<sequence>MRARPDEAGAGSNRPPEKRAVNRVPRRPSLRPLNRGRANGTLRLRVEDPFDSPRSSTISRTTENTGFTCGNCGEEVAPLVNGSYRNHCPRCLHSRHVDVRPGDRASDCRALMRPVAVDHHSTKGYMIVHRCTGCGVRRRNRMADDPHQGDDLDQVLTVLRTGLSRHEAGRSARHWRLI</sequence>
<dbReference type="InterPro" id="IPR024439">
    <property type="entry name" value="RNHCP"/>
</dbReference>
<organism evidence="3 4">
    <name type="scientific">Streptomyces sioyaensis</name>
    <dbReference type="NCBI Taxonomy" id="67364"/>
    <lineage>
        <taxon>Bacteria</taxon>
        <taxon>Bacillati</taxon>
        <taxon>Actinomycetota</taxon>
        <taxon>Actinomycetes</taxon>
        <taxon>Kitasatosporales</taxon>
        <taxon>Streptomycetaceae</taxon>
        <taxon>Streptomyces</taxon>
    </lineage>
</organism>
<accession>A0A4Q1QSE6</accession>
<dbReference type="EMBL" id="SDIF01000066">
    <property type="protein sequence ID" value="RXS64616.1"/>
    <property type="molecule type" value="Genomic_DNA"/>
</dbReference>
<dbReference type="Proteomes" id="UP000289482">
    <property type="component" value="Unassembled WGS sequence"/>
</dbReference>
<gene>
    <name evidence="3" type="ORF">EST54_21645</name>
</gene>
<dbReference type="RefSeq" id="WP_203525381.1">
    <property type="nucleotide sequence ID" value="NZ_JABZEL010000008.1"/>
</dbReference>
<keyword evidence="4" id="KW-1185">Reference proteome</keyword>
<evidence type="ECO:0000256" key="1">
    <source>
        <dbReference type="SAM" id="MobiDB-lite"/>
    </source>
</evidence>